<accession>A0A6N7VQI6</accession>
<evidence type="ECO:0000256" key="7">
    <source>
        <dbReference type="ARBA" id="ARBA00022741"/>
    </source>
</evidence>
<dbReference type="Gene3D" id="3.40.50.620">
    <property type="entry name" value="HUPs"/>
    <property type="match status" value="1"/>
</dbReference>
<dbReference type="InterPro" id="IPR014729">
    <property type="entry name" value="Rossmann-like_a/b/a_fold"/>
</dbReference>
<dbReference type="CDD" id="cd00672">
    <property type="entry name" value="CysRS_core"/>
    <property type="match status" value="1"/>
</dbReference>
<dbReference type="PANTHER" id="PTHR10890:SF30">
    <property type="entry name" value="CYSTEINE--TRNA LIGASE"/>
    <property type="match status" value="1"/>
</dbReference>
<keyword evidence="7 13" id="KW-0547">Nucleotide-binding</keyword>
<dbReference type="PRINTS" id="PR00983">
    <property type="entry name" value="TRNASYNTHCYS"/>
</dbReference>
<evidence type="ECO:0000256" key="2">
    <source>
        <dbReference type="ARBA" id="ARBA00005594"/>
    </source>
</evidence>
<dbReference type="InterPro" id="IPR032678">
    <property type="entry name" value="tRNA-synt_1_cat_dom"/>
</dbReference>
<evidence type="ECO:0000259" key="14">
    <source>
        <dbReference type="SMART" id="SM00840"/>
    </source>
</evidence>
<dbReference type="GO" id="GO:0006423">
    <property type="term" value="P:cysteinyl-tRNA aminoacylation"/>
    <property type="evidence" value="ECO:0007669"/>
    <property type="project" value="UniProtKB-UniRule"/>
</dbReference>
<evidence type="ECO:0000256" key="12">
    <source>
        <dbReference type="ARBA" id="ARBA00047398"/>
    </source>
</evidence>
<comment type="catalytic activity">
    <reaction evidence="12 13">
        <text>tRNA(Cys) + L-cysteine + ATP = L-cysteinyl-tRNA(Cys) + AMP + diphosphate</text>
        <dbReference type="Rhea" id="RHEA:17773"/>
        <dbReference type="Rhea" id="RHEA-COMP:9661"/>
        <dbReference type="Rhea" id="RHEA-COMP:9679"/>
        <dbReference type="ChEBI" id="CHEBI:30616"/>
        <dbReference type="ChEBI" id="CHEBI:33019"/>
        <dbReference type="ChEBI" id="CHEBI:35235"/>
        <dbReference type="ChEBI" id="CHEBI:78442"/>
        <dbReference type="ChEBI" id="CHEBI:78517"/>
        <dbReference type="ChEBI" id="CHEBI:456215"/>
        <dbReference type="EC" id="6.1.1.16"/>
    </reaction>
</comment>
<dbReference type="Gene3D" id="1.20.120.1910">
    <property type="entry name" value="Cysteine-tRNA ligase, C-terminal anti-codon recognition domain"/>
    <property type="match status" value="1"/>
</dbReference>
<feature type="binding site" evidence="13">
    <location>
        <position position="277"/>
    </location>
    <ligand>
        <name>ATP</name>
        <dbReference type="ChEBI" id="CHEBI:30616"/>
    </ligand>
</feature>
<comment type="similarity">
    <text evidence="2 13">Belongs to the class-I aminoacyl-tRNA synthetase family.</text>
</comment>
<evidence type="ECO:0000256" key="9">
    <source>
        <dbReference type="ARBA" id="ARBA00022840"/>
    </source>
</evidence>
<dbReference type="Proteomes" id="UP000470875">
    <property type="component" value="Unassembled WGS sequence"/>
</dbReference>
<evidence type="ECO:0000256" key="13">
    <source>
        <dbReference type="HAMAP-Rule" id="MF_00041"/>
    </source>
</evidence>
<gene>
    <name evidence="13" type="primary">cysS</name>
    <name evidence="15" type="ORF">FYJ24_00290</name>
</gene>
<feature type="binding site" evidence="13">
    <location>
        <position position="29"/>
    </location>
    <ligand>
        <name>Zn(2+)</name>
        <dbReference type="ChEBI" id="CHEBI:29105"/>
    </ligand>
</feature>
<dbReference type="GO" id="GO:0008270">
    <property type="term" value="F:zinc ion binding"/>
    <property type="evidence" value="ECO:0007669"/>
    <property type="project" value="UniProtKB-UniRule"/>
</dbReference>
<dbReference type="FunFam" id="3.40.50.620:FF:000068">
    <property type="entry name" value="Cysteine--tRNA ligase"/>
    <property type="match status" value="1"/>
</dbReference>
<comment type="cofactor">
    <cofactor evidence="13">
        <name>Zn(2+)</name>
        <dbReference type="ChEBI" id="CHEBI:29105"/>
    </cofactor>
    <text evidence="13">Binds 1 zinc ion per subunit.</text>
</comment>
<evidence type="ECO:0000256" key="4">
    <source>
        <dbReference type="ARBA" id="ARBA00022490"/>
    </source>
</evidence>
<dbReference type="NCBIfam" id="TIGR00435">
    <property type="entry name" value="cysS"/>
    <property type="match status" value="1"/>
</dbReference>
<feature type="binding site" evidence="13">
    <location>
        <position position="247"/>
    </location>
    <ligand>
        <name>Zn(2+)</name>
        <dbReference type="ChEBI" id="CHEBI:29105"/>
    </ligand>
</feature>
<keyword evidence="9 13" id="KW-0067">ATP-binding</keyword>
<dbReference type="HAMAP" id="MF_00041">
    <property type="entry name" value="Cys_tRNA_synth"/>
    <property type="match status" value="1"/>
</dbReference>
<dbReference type="SMART" id="SM00840">
    <property type="entry name" value="DALR_2"/>
    <property type="match status" value="1"/>
</dbReference>
<feature type="short sequence motif" description="'HIGH' region" evidence="13">
    <location>
        <begin position="31"/>
        <end position="41"/>
    </location>
</feature>
<dbReference type="InterPro" id="IPR024909">
    <property type="entry name" value="Cys-tRNA/MSH_ligase"/>
</dbReference>
<dbReference type="RefSeq" id="WP_154542525.1">
    <property type="nucleotide sequence ID" value="NZ_VULO01000001.1"/>
</dbReference>
<keyword evidence="5 13" id="KW-0436">Ligase</keyword>
<feature type="binding site" evidence="13">
    <location>
        <position position="218"/>
    </location>
    <ligand>
        <name>Zn(2+)</name>
        <dbReference type="ChEBI" id="CHEBI:29105"/>
    </ligand>
</feature>
<evidence type="ECO:0000313" key="16">
    <source>
        <dbReference type="Proteomes" id="UP000470875"/>
    </source>
</evidence>
<organism evidence="15 16">
    <name type="scientific">Scrofimicrobium canadense</name>
    <dbReference type="NCBI Taxonomy" id="2652290"/>
    <lineage>
        <taxon>Bacteria</taxon>
        <taxon>Bacillati</taxon>
        <taxon>Actinomycetota</taxon>
        <taxon>Actinomycetes</taxon>
        <taxon>Actinomycetales</taxon>
        <taxon>Actinomycetaceae</taxon>
        <taxon>Scrofimicrobium</taxon>
    </lineage>
</organism>
<dbReference type="Pfam" id="PF09190">
    <property type="entry name" value="DALR_2"/>
    <property type="match status" value="1"/>
</dbReference>
<dbReference type="GO" id="GO:0005829">
    <property type="term" value="C:cytosol"/>
    <property type="evidence" value="ECO:0007669"/>
    <property type="project" value="TreeGrafter"/>
</dbReference>
<dbReference type="InterPro" id="IPR009080">
    <property type="entry name" value="tRNAsynth_Ia_anticodon-bd"/>
</dbReference>
<dbReference type="Pfam" id="PF01406">
    <property type="entry name" value="tRNA-synt_1e"/>
    <property type="match status" value="1"/>
</dbReference>
<keyword evidence="11 13" id="KW-0030">Aminoacyl-tRNA synthetase</keyword>
<dbReference type="InterPro" id="IPR015803">
    <property type="entry name" value="Cys-tRNA-ligase"/>
</dbReference>
<dbReference type="GO" id="GO:0004817">
    <property type="term" value="F:cysteine-tRNA ligase activity"/>
    <property type="evidence" value="ECO:0007669"/>
    <property type="project" value="UniProtKB-UniRule"/>
</dbReference>
<keyword evidence="4 13" id="KW-0963">Cytoplasm</keyword>
<dbReference type="InterPro" id="IPR015273">
    <property type="entry name" value="Cys-tRNA-synt_Ia_DALR"/>
</dbReference>
<dbReference type="AlphaFoldDB" id="A0A6N7VQI6"/>
<evidence type="ECO:0000256" key="8">
    <source>
        <dbReference type="ARBA" id="ARBA00022833"/>
    </source>
</evidence>
<comment type="caution">
    <text evidence="15">The sequence shown here is derived from an EMBL/GenBank/DDBJ whole genome shotgun (WGS) entry which is preliminary data.</text>
</comment>
<dbReference type="InterPro" id="IPR056411">
    <property type="entry name" value="CysS_C"/>
</dbReference>
<evidence type="ECO:0000256" key="3">
    <source>
        <dbReference type="ARBA" id="ARBA00011245"/>
    </source>
</evidence>
<keyword evidence="16" id="KW-1185">Reference proteome</keyword>
<dbReference type="SUPFAM" id="SSF47323">
    <property type="entry name" value="Anticodon-binding domain of a subclass of class I aminoacyl-tRNA synthetases"/>
    <property type="match status" value="1"/>
</dbReference>
<dbReference type="PANTHER" id="PTHR10890">
    <property type="entry name" value="CYSTEINYL-TRNA SYNTHETASE"/>
    <property type="match status" value="1"/>
</dbReference>
<name>A0A6N7VQI6_9ACTO</name>
<comment type="subunit">
    <text evidence="3 13">Monomer.</text>
</comment>
<dbReference type="EC" id="6.1.1.16" evidence="13"/>
<keyword evidence="8 13" id="KW-0862">Zinc</keyword>
<protein>
    <recommendedName>
        <fullName evidence="13">Cysteine--tRNA ligase</fullName>
        <ecNumber evidence="13">6.1.1.16</ecNumber>
    </recommendedName>
    <alternativeName>
        <fullName evidence="13">Cysteinyl-tRNA synthetase</fullName>
        <shortName evidence="13">CysRS</shortName>
    </alternativeName>
</protein>
<keyword evidence="10 13" id="KW-0648">Protein biosynthesis</keyword>
<evidence type="ECO:0000256" key="6">
    <source>
        <dbReference type="ARBA" id="ARBA00022723"/>
    </source>
</evidence>
<reference evidence="15 16" key="1">
    <citation type="submission" date="2019-08" db="EMBL/GenBank/DDBJ databases">
        <title>In-depth cultivation of the pig gut microbiome towards novel bacterial diversity and tailored functional studies.</title>
        <authorList>
            <person name="Wylensek D."/>
            <person name="Hitch T.C.A."/>
            <person name="Clavel T."/>
        </authorList>
    </citation>
    <scope>NUCLEOTIDE SEQUENCE [LARGE SCALE GENOMIC DNA]</scope>
    <source>
        <strain evidence="15 16">WB03_NA08</strain>
    </source>
</reference>
<sequence length="475" mass="53335">MELRLYDTLTQKQKPLEPLRPGHVGIYLCGPTVQGDPHIGHLRAAVCFDVLIRWLQRCTMQVTYIRNITDIDDKILIRSAEEGIPWWQLAQHFERAFERSYQQLGLIPPTYEPHATAHIPEQIALTERLINRGHAYADGQGNVYFDVHSEPTYGSLTHQALDDMRTTEDDNDLDAARELGKRDPRDFALWKAAKSAEPDSAAWDSPWGRGRPGWHLECSAMSRKYLGESFDIHGGGIDLRFPHHENEAAQSHAAGWGFAQIWVHNAWVTQKDEKMSKSLGNTLALDTLLEDYPAVVVRFALCTVHYRSMIEWSEETLPRAQAAWEKISAYVATSIDYLGEEGSSQLPTHDLPTSFVASLDDDLNVAGALAVIYERMKIGRKALIDRDRETVSRELSTVRSMLDILGLDPVAWQAHDGDSNSAMTALDSLVSSLIEARNVARSEKNWARADEIRDQLSQAGVVIEDGAQGSTWRLA</sequence>
<evidence type="ECO:0000256" key="11">
    <source>
        <dbReference type="ARBA" id="ARBA00023146"/>
    </source>
</evidence>
<evidence type="ECO:0000256" key="10">
    <source>
        <dbReference type="ARBA" id="ARBA00022917"/>
    </source>
</evidence>
<evidence type="ECO:0000256" key="1">
    <source>
        <dbReference type="ARBA" id="ARBA00004496"/>
    </source>
</evidence>
<proteinExistence type="inferred from homology"/>
<dbReference type="EMBL" id="VULO01000001">
    <property type="protein sequence ID" value="MSS83230.1"/>
    <property type="molecule type" value="Genomic_DNA"/>
</dbReference>
<evidence type="ECO:0000313" key="15">
    <source>
        <dbReference type="EMBL" id="MSS83230.1"/>
    </source>
</evidence>
<dbReference type="GO" id="GO:0005524">
    <property type="term" value="F:ATP binding"/>
    <property type="evidence" value="ECO:0007669"/>
    <property type="project" value="UniProtKB-UniRule"/>
</dbReference>
<keyword evidence="6 13" id="KW-0479">Metal-binding</keyword>
<dbReference type="SUPFAM" id="SSF52374">
    <property type="entry name" value="Nucleotidylyl transferase"/>
    <property type="match status" value="1"/>
</dbReference>
<feature type="domain" description="Cysteinyl-tRNA synthetase class Ia DALR" evidence="14">
    <location>
        <begin position="354"/>
        <end position="413"/>
    </location>
</feature>
<evidence type="ECO:0000256" key="5">
    <source>
        <dbReference type="ARBA" id="ARBA00022598"/>
    </source>
</evidence>
<comment type="subcellular location">
    <subcellularLocation>
        <location evidence="1 13">Cytoplasm</location>
    </subcellularLocation>
</comment>
<feature type="short sequence motif" description="'KMSKS' region" evidence="13">
    <location>
        <begin position="274"/>
        <end position="278"/>
    </location>
</feature>
<feature type="binding site" evidence="13">
    <location>
        <position position="243"/>
    </location>
    <ligand>
        <name>Zn(2+)</name>
        <dbReference type="ChEBI" id="CHEBI:29105"/>
    </ligand>
</feature>
<dbReference type="Pfam" id="PF23493">
    <property type="entry name" value="CysS_C"/>
    <property type="match status" value="1"/>
</dbReference>